<reference evidence="10" key="1">
    <citation type="submission" date="2015-02" db="EMBL/GenBank/DDBJ databases">
        <title>Genome sequencing for Strongylocentrotus purpuratus.</title>
        <authorList>
            <person name="Murali S."/>
            <person name="Liu Y."/>
            <person name="Vee V."/>
            <person name="English A."/>
            <person name="Wang M."/>
            <person name="Skinner E."/>
            <person name="Han Y."/>
            <person name="Muzny D.M."/>
            <person name="Worley K.C."/>
            <person name="Gibbs R.A."/>
        </authorList>
    </citation>
    <scope>NUCLEOTIDE SEQUENCE</scope>
</reference>
<evidence type="ECO:0000256" key="4">
    <source>
        <dbReference type="ARBA" id="ARBA00023242"/>
    </source>
</evidence>
<dbReference type="GO" id="GO:0000027">
    <property type="term" value="P:ribosomal large subunit assembly"/>
    <property type="evidence" value="ECO:0007669"/>
    <property type="project" value="InterPro"/>
</dbReference>
<dbReference type="PANTHER" id="PTHR12728">
    <property type="entry name" value="BRIX DOMAIN CONTAINING PROTEIN"/>
    <property type="match status" value="1"/>
</dbReference>
<feature type="compositionally biased region" description="Polar residues" evidence="7">
    <location>
        <begin position="313"/>
        <end position="323"/>
    </location>
</feature>
<dbReference type="OrthoDB" id="407658at2759"/>
<dbReference type="PROSITE" id="PS50833">
    <property type="entry name" value="BRIX"/>
    <property type="match status" value="1"/>
</dbReference>
<evidence type="ECO:0000313" key="10">
    <source>
        <dbReference type="Proteomes" id="UP000007110"/>
    </source>
</evidence>
<comment type="similarity">
    <text evidence="2 6">Belongs to the RPF2 family.</text>
</comment>
<proteinExistence type="inferred from homology"/>
<accession>A0A7M7PFW6</accession>
<organism evidence="9 10">
    <name type="scientific">Strongylocentrotus purpuratus</name>
    <name type="common">Purple sea urchin</name>
    <dbReference type="NCBI Taxonomy" id="7668"/>
    <lineage>
        <taxon>Eukaryota</taxon>
        <taxon>Metazoa</taxon>
        <taxon>Echinodermata</taxon>
        <taxon>Eleutherozoa</taxon>
        <taxon>Echinozoa</taxon>
        <taxon>Echinoidea</taxon>
        <taxon>Euechinoidea</taxon>
        <taxon>Echinacea</taxon>
        <taxon>Camarodonta</taxon>
        <taxon>Echinidea</taxon>
        <taxon>Strongylocentrotidae</taxon>
        <taxon>Strongylocentrotus</taxon>
    </lineage>
</organism>
<protein>
    <recommendedName>
        <fullName evidence="3 6">Ribosome production factor 2 homolog</fullName>
    </recommendedName>
    <alternativeName>
        <fullName evidence="5 6">Ribosome biogenesis protein RPF2 homolog</fullName>
    </alternativeName>
</protein>
<dbReference type="AlphaFoldDB" id="A0A7M7PFW6"/>
<dbReference type="CTD" id="84154"/>
<comment type="subcellular location">
    <subcellularLocation>
        <location evidence="1 6">Nucleus</location>
        <location evidence="1 6">Nucleolus</location>
    </subcellularLocation>
</comment>
<sequence>MQRIVKPKNQRVKRALEKRDPKLVENTKTSLMIRGGHTSEKITALLTELHMLRKPHSQMLKRKNIMRPFEDQTSLEFMSQKNDASLFAFGSHSKKRPHNLVFGRMFEHHTLDMIELGVENFKSMHAFKTSKCTSGTKPCLMFTGELFDSDHIHKKLKNLLIDFFRGPVVDAVRLGGMECVLSFTAVDEKILMRSYKVILKKSGSRTPRVELTEIGPSLDLVVRRTRLATQDLFKRASKKPKALKAKKKKNISHDVFKTMHGRVHMEKQDLAKLQIRKVKALKKTKEETKDGKTEGGKTEDGQSGVKKRRSLRSKGQTQDGQSQAKKKRKE</sequence>
<evidence type="ECO:0000256" key="3">
    <source>
        <dbReference type="ARBA" id="ARBA00020387"/>
    </source>
</evidence>
<name>A0A7M7PFW6_STRPU</name>
<evidence type="ECO:0000256" key="2">
    <source>
        <dbReference type="ARBA" id="ARBA00010782"/>
    </source>
</evidence>
<dbReference type="EnsemblMetazoa" id="XM_030994666">
    <property type="protein sequence ID" value="XP_030850526"/>
    <property type="gene ID" value="LOC755131"/>
</dbReference>
<dbReference type="GeneID" id="755131"/>
<dbReference type="InParanoid" id="A0A7M7PFW6"/>
<dbReference type="GO" id="GO:0000463">
    <property type="term" value="P:maturation of LSU-rRNA from tricistronic rRNA transcript (SSU-rRNA, 5.8S rRNA, LSU-rRNA)"/>
    <property type="evidence" value="ECO:0000318"/>
    <property type="project" value="GO_Central"/>
</dbReference>
<dbReference type="RefSeq" id="XP_030850526.1">
    <property type="nucleotide sequence ID" value="XM_030994666.1"/>
</dbReference>
<feature type="domain" description="Brix" evidence="8">
    <location>
        <begin position="28"/>
        <end position="231"/>
    </location>
</feature>
<evidence type="ECO:0000313" key="9">
    <source>
        <dbReference type="EnsemblMetazoa" id="XP_030850526"/>
    </source>
</evidence>
<dbReference type="Pfam" id="PF04427">
    <property type="entry name" value="Brix"/>
    <property type="match status" value="1"/>
</dbReference>
<dbReference type="InterPro" id="IPR039770">
    <property type="entry name" value="Rpf2"/>
</dbReference>
<reference evidence="9" key="2">
    <citation type="submission" date="2021-01" db="UniProtKB">
        <authorList>
            <consortium name="EnsemblMetazoa"/>
        </authorList>
    </citation>
    <scope>IDENTIFICATION</scope>
</reference>
<evidence type="ECO:0000259" key="8">
    <source>
        <dbReference type="PROSITE" id="PS50833"/>
    </source>
</evidence>
<feature type="region of interest" description="Disordered" evidence="7">
    <location>
        <begin position="280"/>
        <end position="330"/>
    </location>
</feature>
<evidence type="ECO:0000256" key="6">
    <source>
        <dbReference type="RuleBase" id="RU367086"/>
    </source>
</evidence>
<dbReference type="KEGG" id="spu:755131"/>
<dbReference type="GO" id="GO:0005730">
    <property type="term" value="C:nucleolus"/>
    <property type="evidence" value="ECO:0000318"/>
    <property type="project" value="GO_Central"/>
</dbReference>
<evidence type="ECO:0000256" key="7">
    <source>
        <dbReference type="SAM" id="MobiDB-lite"/>
    </source>
</evidence>
<evidence type="ECO:0000256" key="5">
    <source>
        <dbReference type="ARBA" id="ARBA00030889"/>
    </source>
</evidence>
<dbReference type="GO" id="GO:0019843">
    <property type="term" value="F:rRNA binding"/>
    <property type="evidence" value="ECO:0000318"/>
    <property type="project" value="GO_Central"/>
</dbReference>
<dbReference type="PANTHER" id="PTHR12728:SF0">
    <property type="entry name" value="RIBOSOME PRODUCTION FACTOR 2 HOMOLOG"/>
    <property type="match status" value="1"/>
</dbReference>
<keyword evidence="10" id="KW-1185">Reference proteome</keyword>
<keyword evidence="4 6" id="KW-0539">Nucleus</keyword>
<dbReference type="Proteomes" id="UP000007110">
    <property type="component" value="Unassembled WGS sequence"/>
</dbReference>
<feature type="compositionally biased region" description="Basic and acidic residues" evidence="7">
    <location>
        <begin position="283"/>
        <end position="300"/>
    </location>
</feature>
<dbReference type="SMART" id="SM00879">
    <property type="entry name" value="Brix"/>
    <property type="match status" value="1"/>
</dbReference>
<dbReference type="InterPro" id="IPR007109">
    <property type="entry name" value="Brix"/>
</dbReference>
<dbReference type="FunCoup" id="A0A7M7PFW6">
    <property type="interactions" value="1674"/>
</dbReference>
<evidence type="ECO:0000256" key="1">
    <source>
        <dbReference type="ARBA" id="ARBA00004604"/>
    </source>
</evidence>
<dbReference type="OMA" id="VGLKPMF"/>